<dbReference type="InterPro" id="IPR025202">
    <property type="entry name" value="PLD-like_dom"/>
</dbReference>
<feature type="domain" description="PLD phosphodiesterase" evidence="9">
    <location>
        <begin position="313"/>
        <end position="340"/>
    </location>
</feature>
<evidence type="ECO:0000313" key="10">
    <source>
        <dbReference type="EMBL" id="AKU99963.1"/>
    </source>
</evidence>
<dbReference type="PANTHER" id="PTHR43856:SF1">
    <property type="entry name" value="MITOCHONDRIAL CARDIOLIPIN HYDROLASE"/>
    <property type="match status" value="1"/>
</dbReference>
<evidence type="ECO:0000256" key="4">
    <source>
        <dbReference type="ARBA" id="ARBA00022801"/>
    </source>
</evidence>
<dbReference type="EMBL" id="CP012333">
    <property type="protein sequence ID" value="AKU99963.1"/>
    <property type="molecule type" value="Genomic_DNA"/>
</dbReference>
<reference evidence="10 11" key="1">
    <citation type="submission" date="2015-08" db="EMBL/GenBank/DDBJ databases">
        <authorList>
            <person name="Babu N.S."/>
            <person name="Beckwith C.J."/>
            <person name="Beseler K.G."/>
            <person name="Brison A."/>
            <person name="Carone J.V."/>
            <person name="Caskin T.P."/>
            <person name="Diamond M."/>
            <person name="Durham M.E."/>
            <person name="Foxe J.M."/>
            <person name="Go M."/>
            <person name="Henderson B.A."/>
            <person name="Jones I.B."/>
            <person name="McGettigan J.A."/>
            <person name="Micheletti S.J."/>
            <person name="Nasrallah M.E."/>
            <person name="Ortiz D."/>
            <person name="Piller C.R."/>
            <person name="Privatt S.R."/>
            <person name="Schneider S.L."/>
            <person name="Sharp S."/>
            <person name="Smith T.C."/>
            <person name="Stanton J.D."/>
            <person name="Ullery H.E."/>
            <person name="Wilson R.J."/>
            <person name="Serrano M.G."/>
            <person name="Buck G."/>
            <person name="Lee V."/>
            <person name="Wang Y."/>
            <person name="Carvalho R."/>
            <person name="Voegtly L."/>
            <person name="Shi R."/>
            <person name="Duckworth R."/>
            <person name="Johnson A."/>
            <person name="Loviza R."/>
            <person name="Walstead R."/>
            <person name="Shah Z."/>
            <person name="Kiflezghi M."/>
            <person name="Wade K."/>
            <person name="Ball S.L."/>
            <person name="Bradley K.W."/>
            <person name="Asai D.J."/>
            <person name="Bowman C.A."/>
            <person name="Russell D.A."/>
            <person name="Pope W.H."/>
            <person name="Jacobs-Sera D."/>
            <person name="Hendrix R.W."/>
            <person name="Hatfull G.F."/>
        </authorList>
    </citation>
    <scope>NUCLEOTIDE SEQUENCE [LARGE SCALE GENOMIC DNA]</scope>
    <source>
        <strain evidence="10 11">DSM 27648</strain>
    </source>
</reference>
<feature type="signal peptide" evidence="8">
    <location>
        <begin position="1"/>
        <end position="24"/>
    </location>
</feature>
<organism evidence="10 11">
    <name type="scientific">Labilithrix luteola</name>
    <dbReference type="NCBI Taxonomy" id="1391654"/>
    <lineage>
        <taxon>Bacteria</taxon>
        <taxon>Pseudomonadati</taxon>
        <taxon>Myxococcota</taxon>
        <taxon>Polyangia</taxon>
        <taxon>Polyangiales</taxon>
        <taxon>Labilitrichaceae</taxon>
        <taxon>Labilithrix</taxon>
    </lineage>
</organism>
<keyword evidence="4" id="KW-0378">Hydrolase</keyword>
<dbReference type="InterPro" id="IPR001736">
    <property type="entry name" value="PLipase_D/transphosphatidylase"/>
</dbReference>
<accession>A0A0K1Q2G8</accession>
<evidence type="ECO:0000256" key="3">
    <source>
        <dbReference type="ARBA" id="ARBA00012027"/>
    </source>
</evidence>
<dbReference type="PROSITE" id="PS50035">
    <property type="entry name" value="PLD"/>
    <property type="match status" value="2"/>
</dbReference>
<dbReference type="PROSITE" id="PS51257">
    <property type="entry name" value="PROKAR_LIPOPROTEIN"/>
    <property type="match status" value="1"/>
</dbReference>
<evidence type="ECO:0000256" key="7">
    <source>
        <dbReference type="SAM" id="MobiDB-lite"/>
    </source>
</evidence>
<dbReference type="GO" id="GO:0016891">
    <property type="term" value="F:RNA endonuclease activity producing 5'-phosphomonoesters, hydrolytic mechanism"/>
    <property type="evidence" value="ECO:0007669"/>
    <property type="project" value="TreeGrafter"/>
</dbReference>
<evidence type="ECO:0000313" key="11">
    <source>
        <dbReference type="Proteomes" id="UP000064967"/>
    </source>
</evidence>
<dbReference type="GO" id="GO:0016042">
    <property type="term" value="P:lipid catabolic process"/>
    <property type="evidence" value="ECO:0007669"/>
    <property type="project" value="UniProtKB-KW"/>
</dbReference>
<keyword evidence="5" id="KW-0442">Lipid degradation</keyword>
<dbReference type="Proteomes" id="UP000064967">
    <property type="component" value="Chromosome"/>
</dbReference>
<dbReference type="SMART" id="SM00155">
    <property type="entry name" value="PLDc"/>
    <property type="match status" value="2"/>
</dbReference>
<feature type="chain" id="PRO_5005466996" description="phospholipase D" evidence="8">
    <location>
        <begin position="25"/>
        <end position="374"/>
    </location>
</feature>
<dbReference type="GO" id="GO:0004630">
    <property type="term" value="F:phospholipase D activity"/>
    <property type="evidence" value="ECO:0007669"/>
    <property type="project" value="UniProtKB-EC"/>
</dbReference>
<evidence type="ECO:0000256" key="8">
    <source>
        <dbReference type="SAM" id="SignalP"/>
    </source>
</evidence>
<evidence type="ECO:0000256" key="6">
    <source>
        <dbReference type="ARBA" id="ARBA00023098"/>
    </source>
</evidence>
<dbReference type="Gene3D" id="3.30.870.10">
    <property type="entry name" value="Endonuclease Chain A"/>
    <property type="match status" value="2"/>
</dbReference>
<comment type="catalytic activity">
    <reaction evidence="1">
        <text>a 1,2-diacyl-sn-glycero-3-phosphocholine + H2O = a 1,2-diacyl-sn-glycero-3-phosphate + choline + H(+)</text>
        <dbReference type="Rhea" id="RHEA:14445"/>
        <dbReference type="ChEBI" id="CHEBI:15354"/>
        <dbReference type="ChEBI" id="CHEBI:15377"/>
        <dbReference type="ChEBI" id="CHEBI:15378"/>
        <dbReference type="ChEBI" id="CHEBI:57643"/>
        <dbReference type="ChEBI" id="CHEBI:58608"/>
        <dbReference type="EC" id="3.1.4.4"/>
    </reaction>
</comment>
<dbReference type="EC" id="3.1.4.4" evidence="3"/>
<feature type="domain" description="PLD phosphodiesterase" evidence="9">
    <location>
        <begin position="160"/>
        <end position="187"/>
    </location>
</feature>
<comment type="similarity">
    <text evidence="2">Belongs to the phospholipase D family.</text>
</comment>
<dbReference type="PANTHER" id="PTHR43856">
    <property type="entry name" value="CARDIOLIPIN HYDROLASE"/>
    <property type="match status" value="1"/>
</dbReference>
<keyword evidence="8" id="KW-0732">Signal</keyword>
<keyword evidence="11" id="KW-1185">Reference proteome</keyword>
<keyword evidence="6" id="KW-0443">Lipid metabolism</keyword>
<evidence type="ECO:0000256" key="1">
    <source>
        <dbReference type="ARBA" id="ARBA00000798"/>
    </source>
</evidence>
<gene>
    <name evidence="10" type="ORF">AKJ09_06627</name>
</gene>
<sequence length="374" mass="38646">MTRKSWAWVLASVLVVGAALGVAACNTAELKQPGGTSGVGASSGDPTTGDEGDVPGEGGSSGTVDAPPVPRSSNVTIQVQPSDSAAAIISAIQGAKKSVHMTMYLLTNTTVQDALIALHKAGKDVKVVLNKNFPPNGGDNTTSFNKLKAAGVDVVYAPGAYTFTHEKAVIIDGAKVLIMTMNLTGTSARDNREFIATDSDPQDVADAETIFNADYTSTTVSLNGKLVVSPSEAQPVDPRGRLTALIASAKKTLDVEIQSLSDSALTDAIIAAQDAGVKVRIVTTAPGDNEETPAELQMLTKMKAKSIPIVGLSKPYIHAKAIVVDGALAFVGSQNFTPTALFQNRELGVVTDATTEVAKVQTVIAQDFAAGTPR</sequence>
<evidence type="ECO:0000256" key="5">
    <source>
        <dbReference type="ARBA" id="ARBA00022963"/>
    </source>
</evidence>
<feature type="region of interest" description="Disordered" evidence="7">
    <location>
        <begin position="31"/>
        <end position="73"/>
    </location>
</feature>
<protein>
    <recommendedName>
        <fullName evidence="3">phospholipase D</fullName>
        <ecNumber evidence="3">3.1.4.4</ecNumber>
    </recommendedName>
</protein>
<proteinExistence type="inferred from homology"/>
<dbReference type="STRING" id="1391654.AKJ09_06627"/>
<dbReference type="InterPro" id="IPR051406">
    <property type="entry name" value="PLD_domain"/>
</dbReference>
<evidence type="ECO:0000256" key="2">
    <source>
        <dbReference type="ARBA" id="ARBA00008664"/>
    </source>
</evidence>
<dbReference type="GO" id="GO:0006793">
    <property type="term" value="P:phosphorus metabolic process"/>
    <property type="evidence" value="ECO:0007669"/>
    <property type="project" value="UniProtKB-ARBA"/>
</dbReference>
<evidence type="ECO:0000259" key="9">
    <source>
        <dbReference type="PROSITE" id="PS50035"/>
    </source>
</evidence>
<dbReference type="AlphaFoldDB" id="A0A0K1Q2G8"/>
<dbReference type="KEGG" id="llu:AKJ09_06627"/>
<name>A0A0K1Q2G8_9BACT</name>
<dbReference type="SUPFAM" id="SSF56024">
    <property type="entry name" value="Phospholipase D/nuclease"/>
    <property type="match status" value="2"/>
</dbReference>
<dbReference type="Pfam" id="PF13091">
    <property type="entry name" value="PLDc_2"/>
    <property type="match status" value="2"/>
</dbReference>